<sequence length="62" mass="7155">MAERRYVVAYGDLLSRAVERAPESYGDNLLTRAEAAQRIVEEMDSAIAWARESRRKAMRVLR</sequence>
<dbReference type="EMBL" id="FMTP01000010">
    <property type="protein sequence ID" value="SCW95981.1"/>
    <property type="molecule type" value="Genomic_DNA"/>
</dbReference>
<reference evidence="2" key="1">
    <citation type="submission" date="2016-10" db="EMBL/GenBank/DDBJ databases">
        <authorList>
            <person name="Varghese N."/>
            <person name="Submissions S."/>
        </authorList>
    </citation>
    <scope>NUCLEOTIDE SEQUENCE [LARGE SCALE GENOMIC DNA]</scope>
    <source>
        <strain evidence="2">CGMCC 1.1761</strain>
    </source>
</reference>
<dbReference type="RefSeq" id="WP_143007099.1">
    <property type="nucleotide sequence ID" value="NZ_FMTP01000010.1"/>
</dbReference>
<feature type="non-terminal residue" evidence="1">
    <location>
        <position position="62"/>
    </location>
</feature>
<dbReference type="Proteomes" id="UP000198889">
    <property type="component" value="Unassembled WGS sequence"/>
</dbReference>
<dbReference type="AlphaFoldDB" id="A0A1G4UQQ9"/>
<organism evidence="1 2">
    <name type="scientific">Ancylobacter rudongensis</name>
    <dbReference type="NCBI Taxonomy" id="177413"/>
    <lineage>
        <taxon>Bacteria</taxon>
        <taxon>Pseudomonadati</taxon>
        <taxon>Pseudomonadota</taxon>
        <taxon>Alphaproteobacteria</taxon>
        <taxon>Hyphomicrobiales</taxon>
        <taxon>Xanthobacteraceae</taxon>
        <taxon>Ancylobacter</taxon>
    </lineage>
</organism>
<dbReference type="STRING" id="177413.SAMN05660859_0165"/>
<gene>
    <name evidence="1" type="ORF">SAMN05660859_0165</name>
</gene>
<name>A0A1G4UQQ9_9HYPH</name>
<proteinExistence type="predicted"/>
<keyword evidence="2" id="KW-1185">Reference proteome</keyword>
<evidence type="ECO:0000313" key="2">
    <source>
        <dbReference type="Proteomes" id="UP000198889"/>
    </source>
</evidence>
<evidence type="ECO:0000313" key="1">
    <source>
        <dbReference type="EMBL" id="SCW95981.1"/>
    </source>
</evidence>
<accession>A0A1G4UQQ9</accession>
<protein>
    <submittedName>
        <fullName evidence="1">Uncharacterized protein</fullName>
    </submittedName>
</protein>